<sequence length="342" mass="35421">MTRSLNVVVGVATAASAVVVFASLLVGMSLYNEVNSLYDEVLADVDEFKVLANDAWKEMMHRRLQANPMQLFRPKRQYDQAVEAPKEEAKQECQCAAQASGCPEGPAGPPGEDGKPGEDGLAGQDGKPGEAPKSEAAAAPKECIKCPPGEAGPPGPDGEAGPPGPNGENGAEEIQAKTANLVRQDPRETLDLMALLAQMEAQERTELRVKSGGYDNPGPEGPPGPPGPPGGDGKKGDDGAAGAPGKGGQPGKDAGYCPCPSRTAAVKETPPAEGYTAAPAPAAEVNAPAPTAQGYKNKARFAKIRIVCSSVTNKRIEAAHRVISVKDKSFISLFFLLKSGMT</sequence>
<keyword evidence="3" id="KW-1133">Transmembrane helix</keyword>
<accession>A0A4U5M0L7</accession>
<dbReference type="PANTHER" id="PTHR24637:SF377">
    <property type="entry name" value="COLLAGEN TYPE IX ALPHA 1 CHAIN"/>
    <property type="match status" value="1"/>
</dbReference>
<name>A0A4U5M0L7_STECR</name>
<reference evidence="5 6" key="2">
    <citation type="journal article" date="2019" name="G3 (Bethesda)">
        <title>Hybrid Assembly of the Genome of the Entomopathogenic Nematode Steinernema carpocapsae Identifies the X-Chromosome.</title>
        <authorList>
            <person name="Serra L."/>
            <person name="Macchietto M."/>
            <person name="Macias-Munoz A."/>
            <person name="McGill C.J."/>
            <person name="Rodriguez I.M."/>
            <person name="Rodriguez B."/>
            <person name="Murad R."/>
            <person name="Mortazavi A."/>
        </authorList>
    </citation>
    <scope>NUCLEOTIDE SEQUENCE [LARGE SCALE GENOMIC DNA]</scope>
    <source>
        <strain evidence="5 6">ALL</strain>
    </source>
</reference>
<evidence type="ECO:0000256" key="2">
    <source>
        <dbReference type="SAM" id="MobiDB-lite"/>
    </source>
</evidence>
<reference evidence="5 6" key="1">
    <citation type="journal article" date="2015" name="Genome Biol.">
        <title>Comparative genomics of Steinernema reveals deeply conserved gene regulatory networks.</title>
        <authorList>
            <person name="Dillman A.R."/>
            <person name="Macchietto M."/>
            <person name="Porter C.F."/>
            <person name="Rogers A."/>
            <person name="Williams B."/>
            <person name="Antoshechkin I."/>
            <person name="Lee M.M."/>
            <person name="Goodwin Z."/>
            <person name="Lu X."/>
            <person name="Lewis E.E."/>
            <person name="Goodrich-Blair H."/>
            <person name="Stock S.P."/>
            <person name="Adams B.J."/>
            <person name="Sternberg P.W."/>
            <person name="Mortazavi A."/>
        </authorList>
    </citation>
    <scope>NUCLEOTIDE SEQUENCE [LARGE SCALE GENOMIC DNA]</scope>
    <source>
        <strain evidence="5 6">ALL</strain>
    </source>
</reference>
<dbReference type="AlphaFoldDB" id="A0A4U5M0L7"/>
<gene>
    <name evidence="5" type="ORF">L596_026187</name>
</gene>
<dbReference type="Gene3D" id="1.20.5.320">
    <property type="entry name" value="6-Phosphogluconate Dehydrogenase, domain 3"/>
    <property type="match status" value="1"/>
</dbReference>
<dbReference type="Proteomes" id="UP000298663">
    <property type="component" value="Unassembled WGS sequence"/>
</dbReference>
<dbReference type="SMART" id="SM01088">
    <property type="entry name" value="Col_cuticle_N"/>
    <property type="match status" value="1"/>
</dbReference>
<evidence type="ECO:0000256" key="1">
    <source>
        <dbReference type="ARBA" id="ARBA00022737"/>
    </source>
</evidence>
<protein>
    <recommendedName>
        <fullName evidence="4">Nematode cuticle collagen N-terminal domain-containing protein</fullName>
    </recommendedName>
</protein>
<evidence type="ECO:0000313" key="6">
    <source>
        <dbReference type="Proteomes" id="UP000298663"/>
    </source>
</evidence>
<evidence type="ECO:0000256" key="3">
    <source>
        <dbReference type="SAM" id="Phobius"/>
    </source>
</evidence>
<evidence type="ECO:0000313" key="5">
    <source>
        <dbReference type="EMBL" id="TKR62196.1"/>
    </source>
</evidence>
<feature type="compositionally biased region" description="Pro residues" evidence="2">
    <location>
        <begin position="219"/>
        <end position="229"/>
    </location>
</feature>
<evidence type="ECO:0000259" key="4">
    <source>
        <dbReference type="SMART" id="SM01088"/>
    </source>
</evidence>
<dbReference type="STRING" id="34508.A0A4U5M0L7"/>
<dbReference type="EMBL" id="AZBU02000010">
    <property type="protein sequence ID" value="TKR62196.1"/>
    <property type="molecule type" value="Genomic_DNA"/>
</dbReference>
<feature type="region of interest" description="Disordered" evidence="2">
    <location>
        <begin position="99"/>
        <end position="171"/>
    </location>
</feature>
<organism evidence="5 6">
    <name type="scientific">Steinernema carpocapsae</name>
    <name type="common">Entomopathogenic nematode</name>
    <dbReference type="NCBI Taxonomy" id="34508"/>
    <lineage>
        <taxon>Eukaryota</taxon>
        <taxon>Metazoa</taxon>
        <taxon>Ecdysozoa</taxon>
        <taxon>Nematoda</taxon>
        <taxon>Chromadorea</taxon>
        <taxon>Rhabditida</taxon>
        <taxon>Tylenchina</taxon>
        <taxon>Panagrolaimomorpha</taxon>
        <taxon>Strongyloidoidea</taxon>
        <taxon>Steinernematidae</taxon>
        <taxon>Steinernema</taxon>
    </lineage>
</organism>
<dbReference type="GO" id="GO:0042302">
    <property type="term" value="F:structural constituent of cuticle"/>
    <property type="evidence" value="ECO:0007669"/>
    <property type="project" value="InterPro"/>
</dbReference>
<dbReference type="PANTHER" id="PTHR24637">
    <property type="entry name" value="COLLAGEN"/>
    <property type="match status" value="1"/>
</dbReference>
<proteinExistence type="predicted"/>
<comment type="caution">
    <text evidence="5">The sequence shown here is derived from an EMBL/GenBank/DDBJ whole genome shotgun (WGS) entry which is preliminary data.</text>
</comment>
<keyword evidence="1" id="KW-0677">Repeat</keyword>
<feature type="domain" description="Nematode cuticle collagen N-terminal" evidence="4">
    <location>
        <begin position="7"/>
        <end position="59"/>
    </location>
</feature>
<keyword evidence="6" id="KW-1185">Reference proteome</keyword>
<keyword evidence="3" id="KW-0472">Membrane</keyword>
<dbReference type="Pfam" id="PF01484">
    <property type="entry name" value="Col_cuticle_N"/>
    <property type="match status" value="1"/>
</dbReference>
<keyword evidence="3" id="KW-0812">Transmembrane</keyword>
<feature type="transmembrane region" description="Helical" evidence="3">
    <location>
        <begin position="7"/>
        <end position="31"/>
    </location>
</feature>
<dbReference type="InterPro" id="IPR002486">
    <property type="entry name" value="Col_cuticle_N"/>
</dbReference>
<feature type="region of interest" description="Disordered" evidence="2">
    <location>
        <begin position="210"/>
        <end position="255"/>
    </location>
</feature>